<dbReference type="SUPFAM" id="SSF46689">
    <property type="entry name" value="Homeodomain-like"/>
    <property type="match status" value="1"/>
</dbReference>
<dbReference type="PROSITE" id="PS50977">
    <property type="entry name" value="HTH_TETR_2"/>
    <property type="match status" value="1"/>
</dbReference>
<protein>
    <submittedName>
        <fullName evidence="6">TetR family transcriptional regulator</fullName>
    </submittedName>
</protein>
<dbReference type="GO" id="GO:0003700">
    <property type="term" value="F:DNA-binding transcription factor activity"/>
    <property type="evidence" value="ECO:0007669"/>
    <property type="project" value="TreeGrafter"/>
</dbReference>
<organism evidence="6 7">
    <name type="scientific">Blastochloris viridis</name>
    <name type="common">Rhodopseudomonas viridis</name>
    <dbReference type="NCBI Taxonomy" id="1079"/>
    <lineage>
        <taxon>Bacteria</taxon>
        <taxon>Pseudomonadati</taxon>
        <taxon>Pseudomonadota</taxon>
        <taxon>Alphaproteobacteria</taxon>
        <taxon>Hyphomicrobiales</taxon>
        <taxon>Blastochloridaceae</taxon>
        <taxon>Blastochloris</taxon>
    </lineage>
</organism>
<gene>
    <name evidence="6" type="ORF">DI628_00425</name>
</gene>
<dbReference type="PANTHER" id="PTHR30055">
    <property type="entry name" value="HTH-TYPE TRANSCRIPTIONAL REGULATOR RUTR"/>
    <property type="match status" value="1"/>
</dbReference>
<keyword evidence="2 4" id="KW-0238">DNA-binding</keyword>
<reference evidence="6 7" key="1">
    <citation type="journal article" date="2017" name="Nat. Commun.">
        <title>In situ click chemistry generation of cyclooxygenase-2 inhibitors.</title>
        <authorList>
            <person name="Bhardwaj A."/>
            <person name="Kaur J."/>
            <person name="Wuest M."/>
            <person name="Wuest F."/>
        </authorList>
    </citation>
    <scope>NUCLEOTIDE SEQUENCE [LARGE SCALE GENOMIC DNA]</scope>
    <source>
        <strain evidence="6">S2_018_000_R2_106</strain>
    </source>
</reference>
<dbReference type="Gene3D" id="1.10.357.10">
    <property type="entry name" value="Tetracycline Repressor, domain 2"/>
    <property type="match status" value="1"/>
</dbReference>
<keyword evidence="1" id="KW-0805">Transcription regulation</keyword>
<dbReference type="GO" id="GO:0000976">
    <property type="term" value="F:transcription cis-regulatory region binding"/>
    <property type="evidence" value="ECO:0007669"/>
    <property type="project" value="TreeGrafter"/>
</dbReference>
<dbReference type="Pfam" id="PF00440">
    <property type="entry name" value="TetR_N"/>
    <property type="match status" value="1"/>
</dbReference>
<dbReference type="InterPro" id="IPR050109">
    <property type="entry name" value="HTH-type_TetR-like_transc_reg"/>
</dbReference>
<feature type="DNA-binding region" description="H-T-H motif" evidence="4">
    <location>
        <begin position="67"/>
        <end position="86"/>
    </location>
</feature>
<name>A0A6N4RDB4_BLAVI</name>
<keyword evidence="3" id="KW-0804">Transcription</keyword>
<evidence type="ECO:0000256" key="4">
    <source>
        <dbReference type="PROSITE-ProRule" id="PRU00335"/>
    </source>
</evidence>
<dbReference type="PRINTS" id="PR00455">
    <property type="entry name" value="HTHTETR"/>
</dbReference>
<accession>A0A6N4RDB4</accession>
<comment type="caution">
    <text evidence="6">The sequence shown here is derived from an EMBL/GenBank/DDBJ whole genome shotgun (WGS) entry which is preliminary data.</text>
</comment>
<evidence type="ECO:0000256" key="3">
    <source>
        <dbReference type="ARBA" id="ARBA00023163"/>
    </source>
</evidence>
<proteinExistence type="predicted"/>
<dbReference type="PROSITE" id="PS01081">
    <property type="entry name" value="HTH_TETR_1"/>
    <property type="match status" value="1"/>
</dbReference>
<evidence type="ECO:0000256" key="2">
    <source>
        <dbReference type="ARBA" id="ARBA00023125"/>
    </source>
</evidence>
<dbReference type="InterPro" id="IPR009057">
    <property type="entry name" value="Homeodomain-like_sf"/>
</dbReference>
<evidence type="ECO:0000259" key="5">
    <source>
        <dbReference type="PROSITE" id="PS50977"/>
    </source>
</evidence>
<evidence type="ECO:0000256" key="1">
    <source>
        <dbReference type="ARBA" id="ARBA00023015"/>
    </source>
</evidence>
<feature type="domain" description="HTH tetR-type" evidence="5">
    <location>
        <begin position="44"/>
        <end position="104"/>
    </location>
</feature>
<dbReference type="Proteomes" id="UP000320948">
    <property type="component" value="Unassembled WGS sequence"/>
</dbReference>
<dbReference type="PANTHER" id="PTHR30055:SF240">
    <property type="entry name" value="HTH-TYPE TRANSCRIPTIONAL REGULATOR ACRR"/>
    <property type="match status" value="1"/>
</dbReference>
<dbReference type="EMBL" id="VAFM01000001">
    <property type="protein sequence ID" value="TKW61128.1"/>
    <property type="molecule type" value="Genomic_DNA"/>
</dbReference>
<dbReference type="AlphaFoldDB" id="A0A6N4RDB4"/>
<sequence>MRHDTILSIDILCVGYIHSCMDTNASTIDAKSNVSLNKKSEQGQTTRHKILAAAELVFFEKGVSASTLEIIAERAEVTRGAIYWHFKNKDEILNEVLDLAANPLVEKFREILSQRKTPDIMTLRRASVAPMEMIARSATLRRRLAIGMLKCEYIQDNAPLMDKTRYHTEQMTMLLVSYLKAMVAHDNSISLVKPPHIVAEAFFCYWTGLLIQYLKHPERISLVRKASDYADVFLLPMVIQRNVPISAMNHDFYKDK</sequence>
<dbReference type="InterPro" id="IPR023772">
    <property type="entry name" value="DNA-bd_HTH_TetR-type_CS"/>
</dbReference>
<evidence type="ECO:0000313" key="7">
    <source>
        <dbReference type="Proteomes" id="UP000320948"/>
    </source>
</evidence>
<evidence type="ECO:0000313" key="6">
    <source>
        <dbReference type="EMBL" id="TKW61128.1"/>
    </source>
</evidence>
<dbReference type="InterPro" id="IPR001647">
    <property type="entry name" value="HTH_TetR"/>
</dbReference>